<dbReference type="Pfam" id="PF13469">
    <property type="entry name" value="Sulfotransfer_3"/>
    <property type="match status" value="1"/>
</dbReference>
<keyword evidence="5" id="KW-1185">Reference proteome</keyword>
<organism evidence="4 5">
    <name type="scientific">Pseudohalioglobus sediminis</name>
    <dbReference type="NCBI Taxonomy" id="2606449"/>
    <lineage>
        <taxon>Bacteria</taxon>
        <taxon>Pseudomonadati</taxon>
        <taxon>Pseudomonadota</taxon>
        <taxon>Gammaproteobacteria</taxon>
        <taxon>Cellvibrionales</taxon>
        <taxon>Halieaceae</taxon>
        <taxon>Pseudohalioglobus</taxon>
    </lineage>
</organism>
<dbReference type="Pfam" id="PF13424">
    <property type="entry name" value="TPR_12"/>
    <property type="match status" value="1"/>
</dbReference>
<dbReference type="Pfam" id="PF13374">
    <property type="entry name" value="TPR_10"/>
    <property type="match status" value="1"/>
</dbReference>
<sequence>MTSPEKIMRYLEQGYQLQQQGRYGEAEAGYREVLKLDPRNVHALNLLGILAINSDRPLEAIELITQALAENPDDPQAHGNLGLAYKDAGQFEAAVAHFKQSLQLNPKNLVMMNNLGNALRESGNARDAITCFEAALRLDRAYAACWSNLAAAQRDMEDYGKAMKALDRALELDPEQVAAHHLRASVFVKLARFEDALACFERVLELEPGRTDVMIEKSDALRDLNRADEARQTLDTVLQREPGNPFAWHALGVLHEQLGDRDRAAECFQRCLQLAPDYASAHYQLAQLKGRQTPEQELQQMELLWRADGMLDEDRKLLAFALFRAWDQRDEVAKAWHYLAQGNRIKAEASPYDRAFTHSLTDGIITAARALQARPPGQARAPASPGIAFVMGMPRSGTTLTEQVLSAHSCIMGAGEVSYAFDCARLASHLTNQPFPQCVAELTDAHLEEIGRYYRSRHREVDQGTAWIVDKTPLNFQYLGLMARALPEAKFIHCRREPVDNCFSIHRIPFDEKQTYAHGLESLADYYQQYRRMMDAWHALYPERILDVDYEATVADLRAQCERMLGFLELEFQPAMLEFHSGGGLVKTPSASQVREPIYRDAVAAWKRYEEFLQPLVAALGHD</sequence>
<keyword evidence="1" id="KW-0677">Repeat</keyword>
<dbReference type="Gene3D" id="3.40.50.300">
    <property type="entry name" value="P-loop containing nucleotide triphosphate hydrolases"/>
    <property type="match status" value="1"/>
</dbReference>
<dbReference type="PANTHER" id="PTHR44943">
    <property type="entry name" value="CELLULOSE SYNTHASE OPERON PROTEIN C"/>
    <property type="match status" value="1"/>
</dbReference>
<dbReference type="InterPro" id="IPR019734">
    <property type="entry name" value="TPR_rpt"/>
</dbReference>
<dbReference type="SUPFAM" id="SSF48452">
    <property type="entry name" value="TPR-like"/>
    <property type="match status" value="2"/>
</dbReference>
<dbReference type="PROSITE" id="PS50005">
    <property type="entry name" value="TPR"/>
    <property type="match status" value="5"/>
</dbReference>
<dbReference type="SUPFAM" id="SSF52540">
    <property type="entry name" value="P-loop containing nucleoside triphosphate hydrolases"/>
    <property type="match status" value="1"/>
</dbReference>
<dbReference type="InterPro" id="IPR051685">
    <property type="entry name" value="Ycf3/AcsC/BcsC/TPR_MFPF"/>
</dbReference>
<evidence type="ECO:0000256" key="1">
    <source>
        <dbReference type="ARBA" id="ARBA00022737"/>
    </source>
</evidence>
<feature type="repeat" description="TPR" evidence="3">
    <location>
        <begin position="7"/>
        <end position="40"/>
    </location>
</feature>
<evidence type="ECO:0000313" key="5">
    <source>
        <dbReference type="Proteomes" id="UP000323708"/>
    </source>
</evidence>
<feature type="repeat" description="TPR" evidence="3">
    <location>
        <begin position="245"/>
        <end position="278"/>
    </location>
</feature>
<dbReference type="Proteomes" id="UP000323708">
    <property type="component" value="Unassembled WGS sequence"/>
</dbReference>
<evidence type="ECO:0000256" key="3">
    <source>
        <dbReference type="PROSITE-ProRule" id="PRU00339"/>
    </source>
</evidence>
<reference evidence="4 5" key="1">
    <citation type="submission" date="2019-09" db="EMBL/GenBank/DDBJ databases">
        <authorList>
            <person name="Chen X.-Y."/>
        </authorList>
    </citation>
    <scope>NUCLEOTIDE SEQUENCE [LARGE SCALE GENOMIC DNA]</scope>
    <source>
        <strain evidence="4 5">NY5</strain>
    </source>
</reference>
<proteinExistence type="predicted"/>
<feature type="repeat" description="TPR" evidence="3">
    <location>
        <begin position="177"/>
        <end position="210"/>
    </location>
</feature>
<dbReference type="EMBL" id="VTUX01000008">
    <property type="protein sequence ID" value="KAA1189135.1"/>
    <property type="molecule type" value="Genomic_DNA"/>
</dbReference>
<gene>
    <name evidence="4" type="ORF">F0M18_15780</name>
</gene>
<protein>
    <submittedName>
        <fullName evidence="4">Tetratricopeptide repeat protein</fullName>
    </submittedName>
</protein>
<dbReference type="AlphaFoldDB" id="A0A5B0WS23"/>
<dbReference type="Pfam" id="PF14559">
    <property type="entry name" value="TPR_19"/>
    <property type="match status" value="2"/>
</dbReference>
<evidence type="ECO:0000256" key="2">
    <source>
        <dbReference type="ARBA" id="ARBA00022803"/>
    </source>
</evidence>
<dbReference type="InterPro" id="IPR011990">
    <property type="entry name" value="TPR-like_helical_dom_sf"/>
</dbReference>
<dbReference type="InterPro" id="IPR027417">
    <property type="entry name" value="P-loop_NTPase"/>
</dbReference>
<dbReference type="SMART" id="SM00028">
    <property type="entry name" value="TPR"/>
    <property type="match status" value="8"/>
</dbReference>
<feature type="repeat" description="TPR" evidence="3">
    <location>
        <begin position="75"/>
        <end position="108"/>
    </location>
</feature>
<accession>A0A5B0WS23</accession>
<dbReference type="PROSITE" id="PS50293">
    <property type="entry name" value="TPR_REGION"/>
    <property type="match status" value="2"/>
</dbReference>
<dbReference type="RefSeq" id="WP_149612433.1">
    <property type="nucleotide sequence ID" value="NZ_VTUX01000008.1"/>
</dbReference>
<dbReference type="Gene3D" id="1.25.40.10">
    <property type="entry name" value="Tetratricopeptide repeat domain"/>
    <property type="match status" value="3"/>
</dbReference>
<comment type="caution">
    <text evidence="4">The sequence shown here is derived from an EMBL/GenBank/DDBJ whole genome shotgun (WGS) entry which is preliminary data.</text>
</comment>
<evidence type="ECO:0000313" key="4">
    <source>
        <dbReference type="EMBL" id="KAA1189135.1"/>
    </source>
</evidence>
<feature type="repeat" description="TPR" evidence="3">
    <location>
        <begin position="143"/>
        <end position="176"/>
    </location>
</feature>
<name>A0A5B0WS23_9GAMM</name>
<dbReference type="PANTHER" id="PTHR44943:SF4">
    <property type="entry name" value="TPR REPEAT-CONTAINING PROTEIN MJ0798"/>
    <property type="match status" value="1"/>
</dbReference>
<keyword evidence="2 3" id="KW-0802">TPR repeat</keyword>